<reference evidence="2 3" key="1">
    <citation type="submission" date="2020-08" db="EMBL/GenBank/DDBJ databases">
        <title>Genomic Encyclopedia of Type Strains, Phase III (KMG-III): the genomes of soil and plant-associated and newly described type strains.</title>
        <authorList>
            <person name="Whitman W."/>
        </authorList>
    </citation>
    <scope>NUCLEOTIDE SEQUENCE [LARGE SCALE GENOMIC DNA]</scope>
    <source>
        <strain evidence="2 3">CECT 8075</strain>
    </source>
</reference>
<keyword evidence="3" id="KW-1185">Reference proteome</keyword>
<dbReference type="Pfam" id="PF13808">
    <property type="entry name" value="DDE_Tnp_1_assoc"/>
    <property type="match status" value="1"/>
</dbReference>
<feature type="domain" description="H repeat-associated protein N-terminal" evidence="1">
    <location>
        <begin position="10"/>
        <end position="77"/>
    </location>
</feature>
<dbReference type="InterPro" id="IPR051698">
    <property type="entry name" value="Transposase_11-like"/>
</dbReference>
<dbReference type="Proteomes" id="UP000536179">
    <property type="component" value="Unassembled WGS sequence"/>
</dbReference>
<dbReference type="EMBL" id="JACHXU010000010">
    <property type="protein sequence ID" value="MBB3207384.1"/>
    <property type="molecule type" value="Genomic_DNA"/>
</dbReference>
<gene>
    <name evidence="2" type="ORF">FHS27_003205</name>
</gene>
<dbReference type="PANTHER" id="PTHR30298:SF0">
    <property type="entry name" value="PROTEIN YBFL-RELATED"/>
    <property type="match status" value="1"/>
</dbReference>
<evidence type="ECO:0000313" key="2">
    <source>
        <dbReference type="EMBL" id="MBB3207384.1"/>
    </source>
</evidence>
<dbReference type="InterPro" id="IPR032806">
    <property type="entry name" value="YbfD_N"/>
</dbReference>
<comment type="caution">
    <text evidence="2">The sequence shown here is derived from an EMBL/GenBank/DDBJ whole genome shotgun (WGS) entry which is preliminary data.</text>
</comment>
<dbReference type="PANTHER" id="PTHR30298">
    <property type="entry name" value="H REPEAT-ASSOCIATED PREDICTED TRANSPOSASE"/>
    <property type="match status" value="1"/>
</dbReference>
<proteinExistence type="predicted"/>
<evidence type="ECO:0000259" key="1">
    <source>
        <dbReference type="Pfam" id="PF13808"/>
    </source>
</evidence>
<name>A0A7W5H6F0_9BACT</name>
<protein>
    <recommendedName>
        <fullName evidence="1">H repeat-associated protein N-terminal domain-containing protein</fullName>
    </recommendedName>
</protein>
<dbReference type="AlphaFoldDB" id="A0A7W5H6F0"/>
<organism evidence="2 3">
    <name type="scientific">Aporhodopirellula rubra</name>
    <dbReference type="NCBI Taxonomy" id="980271"/>
    <lineage>
        <taxon>Bacteria</taxon>
        <taxon>Pseudomonadati</taxon>
        <taxon>Planctomycetota</taxon>
        <taxon>Planctomycetia</taxon>
        <taxon>Pirellulales</taxon>
        <taxon>Pirellulaceae</taxon>
        <taxon>Aporhodopirellula</taxon>
    </lineage>
</organism>
<sequence>MLSRIDVFHDCFDQVADPRVPGRTTHPLNSILFPVVAATIADADGPEEIVCFGAERLDWLSRFADFPSNIPSHDTIGQACH</sequence>
<accession>A0A7W5H6F0</accession>
<evidence type="ECO:0000313" key="3">
    <source>
        <dbReference type="Proteomes" id="UP000536179"/>
    </source>
</evidence>